<organism evidence="2 3">
    <name type="scientific">Nonomuraea maritima</name>
    <dbReference type="NCBI Taxonomy" id="683260"/>
    <lineage>
        <taxon>Bacteria</taxon>
        <taxon>Bacillati</taxon>
        <taxon>Actinomycetota</taxon>
        <taxon>Actinomycetes</taxon>
        <taxon>Streptosporangiales</taxon>
        <taxon>Streptosporangiaceae</taxon>
        <taxon>Nonomuraea</taxon>
    </lineage>
</organism>
<feature type="region of interest" description="Disordered" evidence="1">
    <location>
        <begin position="1"/>
        <end position="66"/>
    </location>
</feature>
<reference evidence="2 3" key="1">
    <citation type="submission" date="2016-10" db="EMBL/GenBank/DDBJ databases">
        <authorList>
            <person name="de Groot N.N."/>
        </authorList>
    </citation>
    <scope>NUCLEOTIDE SEQUENCE [LARGE SCALE GENOMIC DNA]</scope>
    <source>
        <strain evidence="2 3">CGMCC 4.5681</strain>
    </source>
</reference>
<feature type="compositionally biased region" description="Polar residues" evidence="1">
    <location>
        <begin position="1"/>
        <end position="13"/>
    </location>
</feature>
<dbReference type="AlphaFoldDB" id="A0A1G8WCE5"/>
<dbReference type="Proteomes" id="UP000198683">
    <property type="component" value="Unassembled WGS sequence"/>
</dbReference>
<name>A0A1G8WCE5_9ACTN</name>
<evidence type="ECO:0000313" key="2">
    <source>
        <dbReference type="EMBL" id="SDJ75938.1"/>
    </source>
</evidence>
<keyword evidence="3" id="KW-1185">Reference proteome</keyword>
<gene>
    <name evidence="2" type="ORF">SAMN05421874_103107</name>
</gene>
<evidence type="ECO:0000256" key="1">
    <source>
        <dbReference type="SAM" id="MobiDB-lite"/>
    </source>
</evidence>
<sequence>MDVTRTNMPNNGSVHHLVARRGRTSGNLVGDGGRWRLPHGSTAVATPPPSSSGGMSSRPVTSTRAC</sequence>
<evidence type="ECO:0000313" key="3">
    <source>
        <dbReference type="Proteomes" id="UP000198683"/>
    </source>
</evidence>
<dbReference type="RefSeq" id="WP_090761041.1">
    <property type="nucleotide sequence ID" value="NZ_FNFB01000003.1"/>
</dbReference>
<dbReference type="OrthoDB" id="3540322at2"/>
<accession>A0A1G8WCE5</accession>
<dbReference type="EMBL" id="FNFB01000003">
    <property type="protein sequence ID" value="SDJ75938.1"/>
    <property type="molecule type" value="Genomic_DNA"/>
</dbReference>
<proteinExistence type="predicted"/>
<protein>
    <submittedName>
        <fullName evidence="2">Uncharacterized protein</fullName>
    </submittedName>
</protein>